<dbReference type="InterPro" id="IPR000073">
    <property type="entry name" value="AB_hydrolase_1"/>
</dbReference>
<accession>A0A364REM6</accession>
<reference evidence="3 4" key="1">
    <citation type="submission" date="2018-06" db="EMBL/GenBank/DDBJ databases">
        <authorList>
            <person name="Liu Z.-W."/>
        </authorList>
    </citation>
    <scope>NUCLEOTIDE SEQUENCE [LARGE SCALE GENOMIC DNA]</scope>
    <source>
        <strain evidence="3 4">2b14</strain>
    </source>
</reference>
<dbReference type="PRINTS" id="PR00111">
    <property type="entry name" value="ABHYDROLASE"/>
</dbReference>
<evidence type="ECO:0000256" key="1">
    <source>
        <dbReference type="ARBA" id="ARBA00022801"/>
    </source>
</evidence>
<dbReference type="PRINTS" id="PR00412">
    <property type="entry name" value="EPOXHYDRLASE"/>
</dbReference>
<dbReference type="EMBL" id="QMDV01000002">
    <property type="protein sequence ID" value="RAU82790.1"/>
    <property type="molecule type" value="Genomic_DNA"/>
</dbReference>
<dbReference type="PANTHER" id="PTHR43329">
    <property type="entry name" value="EPOXIDE HYDROLASE"/>
    <property type="match status" value="1"/>
</dbReference>
<dbReference type="GO" id="GO:0016787">
    <property type="term" value="F:hydrolase activity"/>
    <property type="evidence" value="ECO:0007669"/>
    <property type="project" value="UniProtKB-KW"/>
</dbReference>
<name>A0A364REM6_9BACT</name>
<reference evidence="3 4" key="2">
    <citation type="submission" date="2018-07" db="EMBL/GenBank/DDBJ databases">
        <title>Pontibacter sp. 2b14 genomic sequence and assembly.</title>
        <authorList>
            <person name="Du Z.-J."/>
        </authorList>
    </citation>
    <scope>NUCLEOTIDE SEQUENCE [LARGE SCALE GENOMIC DNA]</scope>
    <source>
        <strain evidence="3 4">2b14</strain>
    </source>
</reference>
<feature type="domain" description="AB hydrolase-1" evidence="2">
    <location>
        <begin position="28"/>
        <end position="271"/>
    </location>
</feature>
<comment type="caution">
    <text evidence="3">The sequence shown here is derived from an EMBL/GenBank/DDBJ whole genome shotgun (WGS) entry which is preliminary data.</text>
</comment>
<evidence type="ECO:0000313" key="4">
    <source>
        <dbReference type="Proteomes" id="UP000251692"/>
    </source>
</evidence>
<gene>
    <name evidence="3" type="ORF">DP923_05930</name>
</gene>
<dbReference type="InterPro" id="IPR000639">
    <property type="entry name" value="Epox_hydrolase-like"/>
</dbReference>
<dbReference type="Proteomes" id="UP000251692">
    <property type="component" value="Unassembled WGS sequence"/>
</dbReference>
<proteinExistence type="predicted"/>
<dbReference type="OrthoDB" id="9773293at2"/>
<keyword evidence="4" id="KW-1185">Reference proteome</keyword>
<organism evidence="3 4">
    <name type="scientific">Pontibacter arcticus</name>
    <dbReference type="NCBI Taxonomy" id="2080288"/>
    <lineage>
        <taxon>Bacteria</taxon>
        <taxon>Pseudomonadati</taxon>
        <taxon>Bacteroidota</taxon>
        <taxon>Cytophagia</taxon>
        <taxon>Cytophagales</taxon>
        <taxon>Hymenobacteraceae</taxon>
        <taxon>Pontibacter</taxon>
    </lineage>
</organism>
<dbReference type="RefSeq" id="WP_112304939.1">
    <property type="nucleotide sequence ID" value="NZ_QMDV01000002.1"/>
</dbReference>
<protein>
    <submittedName>
        <fullName evidence="3">Alpha/beta hydrolase</fullName>
    </submittedName>
</protein>
<dbReference type="SUPFAM" id="SSF53474">
    <property type="entry name" value="alpha/beta-Hydrolases"/>
    <property type="match status" value="1"/>
</dbReference>
<evidence type="ECO:0000259" key="2">
    <source>
        <dbReference type="Pfam" id="PF00561"/>
    </source>
</evidence>
<keyword evidence="1 3" id="KW-0378">Hydrolase</keyword>
<dbReference type="AlphaFoldDB" id="A0A364REM6"/>
<dbReference type="Pfam" id="PF00561">
    <property type="entry name" value="Abhydrolase_1"/>
    <property type="match status" value="1"/>
</dbReference>
<dbReference type="Gene3D" id="3.40.50.1820">
    <property type="entry name" value="alpha/beta hydrolase"/>
    <property type="match status" value="1"/>
</dbReference>
<dbReference type="InterPro" id="IPR029058">
    <property type="entry name" value="AB_hydrolase_fold"/>
</dbReference>
<evidence type="ECO:0000313" key="3">
    <source>
        <dbReference type="EMBL" id="RAU82790.1"/>
    </source>
</evidence>
<sequence length="285" mass="32566">MLKLAFEFFEVNEVTLHVARAGDKSGETIVLLHGFPEFWYGWRKQLTFFADHGYQVVAPDQRGYNLSSKPQETEAYTLEKLTADIVALIRQLNSGKVVLIGHDWGGVVAWAIAIHFPDLLHKLVILNMPHPAIMQQHLRSNPRQMFRSWYAAFFQIPVLPEQAAQAFDFKLLEQSMAGTANAGTFSEEDLATYREAWEQPGALTSMINWYRAFKYTKLELDKDITVPTLMLWGKKDAFLGAEMALPSINRCTNGKLLFLDQATHWLHHEEPEKVNQEIIAFLKST</sequence>